<proteinExistence type="predicted"/>
<organism evidence="2 3">
    <name type="scientific">Mycena albidolilacea</name>
    <dbReference type="NCBI Taxonomy" id="1033008"/>
    <lineage>
        <taxon>Eukaryota</taxon>
        <taxon>Fungi</taxon>
        <taxon>Dikarya</taxon>
        <taxon>Basidiomycota</taxon>
        <taxon>Agaricomycotina</taxon>
        <taxon>Agaricomycetes</taxon>
        <taxon>Agaricomycetidae</taxon>
        <taxon>Agaricales</taxon>
        <taxon>Marasmiineae</taxon>
        <taxon>Mycenaceae</taxon>
        <taxon>Mycena</taxon>
    </lineage>
</organism>
<gene>
    <name evidence="2" type="ORF">DFH08DRAFT_901979</name>
</gene>
<sequence>MHMHGHAPAPRPRPPLPPTPRSPPPAKPFPPPCGSLRPTQPQPRERLRAQGRARPPPPDRARAWCPTFRAPRRLRLGCLFRLRPQPQFQFHISPRASRHRSSSATTPRSTTQSRGTRMDWVRADAAGKGTGKRTVLVPVVMVMSTWQTSTSRPTTPPTRRSCGRQRRVRGWAWVTVSA</sequence>
<feature type="region of interest" description="Disordered" evidence="1">
    <location>
        <begin position="1"/>
        <end position="65"/>
    </location>
</feature>
<evidence type="ECO:0000313" key="2">
    <source>
        <dbReference type="EMBL" id="KAJ7306864.1"/>
    </source>
</evidence>
<name>A0AAD6Z561_9AGAR</name>
<feature type="region of interest" description="Disordered" evidence="1">
    <location>
        <begin position="90"/>
        <end position="115"/>
    </location>
</feature>
<feature type="compositionally biased region" description="Pro residues" evidence="1">
    <location>
        <begin position="9"/>
        <end position="33"/>
    </location>
</feature>
<feature type="compositionally biased region" description="Low complexity" evidence="1">
    <location>
        <begin position="102"/>
        <end position="114"/>
    </location>
</feature>
<dbReference type="Proteomes" id="UP001218218">
    <property type="component" value="Unassembled WGS sequence"/>
</dbReference>
<evidence type="ECO:0000313" key="3">
    <source>
        <dbReference type="Proteomes" id="UP001218218"/>
    </source>
</evidence>
<reference evidence="2" key="1">
    <citation type="submission" date="2023-03" db="EMBL/GenBank/DDBJ databases">
        <title>Massive genome expansion in bonnet fungi (Mycena s.s.) driven by repeated elements and novel gene families across ecological guilds.</title>
        <authorList>
            <consortium name="Lawrence Berkeley National Laboratory"/>
            <person name="Harder C.B."/>
            <person name="Miyauchi S."/>
            <person name="Viragh M."/>
            <person name="Kuo A."/>
            <person name="Thoen E."/>
            <person name="Andreopoulos B."/>
            <person name="Lu D."/>
            <person name="Skrede I."/>
            <person name="Drula E."/>
            <person name="Henrissat B."/>
            <person name="Morin E."/>
            <person name="Kohler A."/>
            <person name="Barry K."/>
            <person name="LaButti K."/>
            <person name="Morin E."/>
            <person name="Salamov A."/>
            <person name="Lipzen A."/>
            <person name="Mereny Z."/>
            <person name="Hegedus B."/>
            <person name="Baldrian P."/>
            <person name="Stursova M."/>
            <person name="Weitz H."/>
            <person name="Taylor A."/>
            <person name="Grigoriev I.V."/>
            <person name="Nagy L.G."/>
            <person name="Martin F."/>
            <person name="Kauserud H."/>
        </authorList>
    </citation>
    <scope>NUCLEOTIDE SEQUENCE</scope>
    <source>
        <strain evidence="2">CBHHK002</strain>
    </source>
</reference>
<keyword evidence="3" id="KW-1185">Reference proteome</keyword>
<comment type="caution">
    <text evidence="2">The sequence shown here is derived from an EMBL/GenBank/DDBJ whole genome shotgun (WGS) entry which is preliminary data.</text>
</comment>
<accession>A0AAD6Z561</accession>
<protein>
    <submittedName>
        <fullName evidence="2">Uncharacterized protein</fullName>
    </submittedName>
</protein>
<dbReference type="AlphaFoldDB" id="A0AAD6Z561"/>
<evidence type="ECO:0000256" key="1">
    <source>
        <dbReference type="SAM" id="MobiDB-lite"/>
    </source>
</evidence>
<dbReference type="EMBL" id="JARIHO010000091">
    <property type="protein sequence ID" value="KAJ7306864.1"/>
    <property type="molecule type" value="Genomic_DNA"/>
</dbReference>